<dbReference type="PRINTS" id="PR00047">
    <property type="entry name" value="STROIDFINGER"/>
</dbReference>
<dbReference type="EMBL" id="EF362471">
    <property type="protein sequence ID" value="ABQ28715.1"/>
    <property type="molecule type" value="mRNA"/>
</dbReference>
<dbReference type="PROSITE" id="PS51030">
    <property type="entry name" value="NUCLEAR_REC_DBD_2"/>
    <property type="match status" value="1"/>
</dbReference>
<sequence length="465" mass="53605">MDLCPSDWFDSNLLITTPTTIDLTPNGSRNKRKRETTSRIDGIDNLEQPEEQFNQVLNNYFHFSNPTSTTWFQQEQQMLPTTAQLLRPTTDRSQEFTVSNDEVSSTTPNMTLYAIQKSSTSINLGITTKHICAICGDRASGKHYGVYSCEGCKGFFKRTVRKDLIYLCRENRNCIIDKRQRNRCQYCRYRKCQSMGMKREAVQEERQSSRTDLTKVLTSGGQRHITTSQMEAESTSTYGGPEIQLERIAAAEEASEVLFSNIKIESSDVNSCESLEWQMIRMVEWALMLPSFNEILVEDQARLIRFGWHELILADIAYRSTINKLLLWPERVMERNDAEILGCRIIFDRIINELTIRMKDLNVDRMEIAALRCAILYNPSVSGLQNVSVIESLRDKVMVCLEDYCRQHHPTQTQRFAKLLLRMPALRSLSLHCAENDSFIIAAPTIQDLIRVLIQRQNLSVQRNL</sequence>
<dbReference type="GO" id="GO:0005634">
    <property type="term" value="C:nucleus"/>
    <property type="evidence" value="ECO:0007669"/>
    <property type="project" value="UniProtKB-SubCell"/>
</dbReference>
<keyword evidence="5 11" id="KW-0805">Transcription regulation</keyword>
<reference evidence="14" key="1">
    <citation type="journal article" date="2010" name="PLoS Negl. Trop. Dis.">
        <title>Molecular evidence for a functional ecdysone signaling system in Brugia malayi.</title>
        <authorList>
            <person name="Tzertzinis G."/>
            <person name="Egana A.L."/>
            <person name="Palli S.-R."/>
            <person name="Robinson-Rechavi M."/>
            <person name="Gissendanner C.R."/>
            <person name="Liu C."/>
            <person name="Unnasch T.R."/>
            <person name="Maina C.V."/>
        </authorList>
    </citation>
    <scope>NUCLEOTIDE SEQUENCE</scope>
</reference>
<name>A9XG30_BRUMA</name>
<evidence type="ECO:0000256" key="4">
    <source>
        <dbReference type="ARBA" id="ARBA00022833"/>
    </source>
</evidence>
<dbReference type="Pfam" id="PF00104">
    <property type="entry name" value="Hormone_recep"/>
    <property type="match status" value="1"/>
</dbReference>
<dbReference type="Gene3D" id="1.10.565.10">
    <property type="entry name" value="Retinoid X Receptor"/>
    <property type="match status" value="1"/>
</dbReference>
<comment type="similarity">
    <text evidence="1">Belongs to the nuclear hormone receptor family. NR2 subfamily.</text>
</comment>
<dbReference type="PRINTS" id="PR00545">
    <property type="entry name" value="RETINOIDXR"/>
</dbReference>
<evidence type="ECO:0000256" key="3">
    <source>
        <dbReference type="ARBA" id="ARBA00022771"/>
    </source>
</evidence>
<evidence type="ECO:0000259" key="12">
    <source>
        <dbReference type="PROSITE" id="PS51030"/>
    </source>
</evidence>
<evidence type="ECO:0000256" key="11">
    <source>
        <dbReference type="RuleBase" id="RU004334"/>
    </source>
</evidence>
<dbReference type="SUPFAM" id="SSF48508">
    <property type="entry name" value="Nuclear receptor ligand-binding domain"/>
    <property type="match status" value="1"/>
</dbReference>
<dbReference type="PROSITE" id="PS00031">
    <property type="entry name" value="NUCLEAR_REC_DBD_1"/>
    <property type="match status" value="1"/>
</dbReference>
<evidence type="ECO:0000256" key="10">
    <source>
        <dbReference type="ARBA" id="ARBA00078913"/>
    </source>
</evidence>
<dbReference type="Pfam" id="PF00105">
    <property type="entry name" value="zf-C4"/>
    <property type="match status" value="1"/>
</dbReference>
<keyword evidence="2 11" id="KW-0479">Metal-binding</keyword>
<comment type="subcellular location">
    <subcellularLocation>
        <location evidence="11">Nucleus</location>
    </subcellularLocation>
</comment>
<evidence type="ECO:0000256" key="8">
    <source>
        <dbReference type="ARBA" id="ARBA00023170"/>
    </source>
</evidence>
<dbReference type="FunFam" id="3.30.50.10:FF:000005">
    <property type="entry name" value="Retinoic acid receptor RXR-alpha"/>
    <property type="match status" value="1"/>
</dbReference>
<dbReference type="PROSITE" id="PS51843">
    <property type="entry name" value="NR_LBD"/>
    <property type="match status" value="1"/>
</dbReference>
<dbReference type="GO" id="GO:0003707">
    <property type="term" value="F:nuclear steroid receptor activity"/>
    <property type="evidence" value="ECO:0007669"/>
    <property type="project" value="InterPro"/>
</dbReference>
<dbReference type="CDD" id="cd06943">
    <property type="entry name" value="NR_LBD_RXR_like"/>
    <property type="match status" value="1"/>
</dbReference>
<dbReference type="SUPFAM" id="SSF57716">
    <property type="entry name" value="Glucocorticoid receptor-like (DNA-binding domain)"/>
    <property type="match status" value="1"/>
</dbReference>
<dbReference type="CDD" id="cd06956">
    <property type="entry name" value="NR_DBD_RXR"/>
    <property type="match status" value="1"/>
</dbReference>
<keyword evidence="3 11" id="KW-0863">Zinc-finger</keyword>
<dbReference type="InterPro" id="IPR000536">
    <property type="entry name" value="Nucl_hrmn_rcpt_lig-bd"/>
</dbReference>
<dbReference type="InterPro" id="IPR001723">
    <property type="entry name" value="Nuclear_hrmn_rcpt"/>
</dbReference>
<keyword evidence="4 11" id="KW-0862">Zinc</keyword>
<evidence type="ECO:0000256" key="6">
    <source>
        <dbReference type="ARBA" id="ARBA00023125"/>
    </source>
</evidence>
<gene>
    <name evidence="14" type="primary">RXR</name>
</gene>
<evidence type="ECO:0000313" key="14">
    <source>
        <dbReference type="EMBL" id="ABQ28715.1"/>
    </source>
</evidence>
<dbReference type="InterPro" id="IPR000003">
    <property type="entry name" value="Retinoid-X_rcpt/HNF4"/>
</dbReference>
<keyword evidence="8 11" id="KW-0675">Receptor</keyword>
<protein>
    <recommendedName>
        <fullName evidence="10">Nuclear receptor subfamily 2 group B member 4</fullName>
    </recommendedName>
</protein>
<dbReference type="Gene3D" id="3.30.50.10">
    <property type="entry name" value="Erythroid Transcription Factor GATA-1, subunit A"/>
    <property type="match status" value="1"/>
</dbReference>
<organism evidence="14">
    <name type="scientific">Brugia malayi</name>
    <name type="common">Filarial nematode worm</name>
    <dbReference type="NCBI Taxonomy" id="6279"/>
    <lineage>
        <taxon>Eukaryota</taxon>
        <taxon>Metazoa</taxon>
        <taxon>Ecdysozoa</taxon>
        <taxon>Nematoda</taxon>
        <taxon>Chromadorea</taxon>
        <taxon>Rhabditida</taxon>
        <taxon>Spirurina</taxon>
        <taxon>Spiruromorpha</taxon>
        <taxon>Filarioidea</taxon>
        <taxon>Onchocercidae</taxon>
        <taxon>Brugia</taxon>
    </lineage>
</organism>
<dbReference type="InterPro" id="IPR050274">
    <property type="entry name" value="Nuclear_hormone_rcpt_NR2"/>
</dbReference>
<keyword evidence="7 11" id="KW-0804">Transcription</keyword>
<dbReference type="SMART" id="SM00430">
    <property type="entry name" value="HOLI"/>
    <property type="match status" value="1"/>
</dbReference>
<feature type="domain" description="NR LBD" evidence="13">
    <location>
        <begin position="240"/>
        <end position="459"/>
    </location>
</feature>
<dbReference type="PANTHER" id="PTHR24083">
    <property type="entry name" value="NUCLEAR HORMONE RECEPTOR"/>
    <property type="match status" value="1"/>
</dbReference>
<evidence type="ECO:0000256" key="1">
    <source>
        <dbReference type="ARBA" id="ARBA00006421"/>
    </source>
</evidence>
<dbReference type="SMART" id="SM00399">
    <property type="entry name" value="ZnF_C4"/>
    <property type="match status" value="1"/>
</dbReference>
<accession>A9XG30</accession>
<proteinExistence type="evidence at transcript level"/>
<dbReference type="InterPro" id="IPR001628">
    <property type="entry name" value="Znf_hrmn_rcpt"/>
</dbReference>
<dbReference type="InterPro" id="IPR013088">
    <property type="entry name" value="Znf_NHR/GATA"/>
</dbReference>
<keyword evidence="6 11" id="KW-0238">DNA-binding</keyword>
<evidence type="ECO:0000256" key="2">
    <source>
        <dbReference type="ARBA" id="ARBA00022723"/>
    </source>
</evidence>
<dbReference type="PRINTS" id="PR00398">
    <property type="entry name" value="STRDHORMONER"/>
</dbReference>
<dbReference type="GO" id="GO:0043565">
    <property type="term" value="F:sequence-specific DNA binding"/>
    <property type="evidence" value="ECO:0007669"/>
    <property type="project" value="InterPro"/>
</dbReference>
<evidence type="ECO:0000256" key="7">
    <source>
        <dbReference type="ARBA" id="ARBA00023163"/>
    </source>
</evidence>
<dbReference type="InterPro" id="IPR035500">
    <property type="entry name" value="NHR-like_dom_sf"/>
</dbReference>
<evidence type="ECO:0000256" key="9">
    <source>
        <dbReference type="ARBA" id="ARBA00023242"/>
    </source>
</evidence>
<dbReference type="AlphaFoldDB" id="A9XG30"/>
<evidence type="ECO:0000256" key="5">
    <source>
        <dbReference type="ARBA" id="ARBA00023015"/>
    </source>
</evidence>
<feature type="domain" description="Nuclear receptor" evidence="12">
    <location>
        <begin position="129"/>
        <end position="204"/>
    </location>
</feature>
<dbReference type="GO" id="GO:0008270">
    <property type="term" value="F:zinc ion binding"/>
    <property type="evidence" value="ECO:0007669"/>
    <property type="project" value="UniProtKB-KW"/>
</dbReference>
<evidence type="ECO:0000259" key="13">
    <source>
        <dbReference type="PROSITE" id="PS51843"/>
    </source>
</evidence>
<keyword evidence="9 11" id="KW-0539">Nucleus</keyword>